<evidence type="ECO:0000313" key="2">
    <source>
        <dbReference type="Proteomes" id="UP000182517"/>
    </source>
</evidence>
<keyword evidence="2" id="KW-1185">Reference proteome</keyword>
<protein>
    <submittedName>
        <fullName evidence="1">Uncharacterized protein</fullName>
    </submittedName>
</protein>
<organism evidence="1 2">
    <name type="scientific">Syntrophotalea acetylenivorans</name>
    <dbReference type="NCBI Taxonomy" id="1842532"/>
    <lineage>
        <taxon>Bacteria</taxon>
        <taxon>Pseudomonadati</taxon>
        <taxon>Thermodesulfobacteriota</taxon>
        <taxon>Desulfuromonadia</taxon>
        <taxon>Desulfuromonadales</taxon>
        <taxon>Syntrophotaleaceae</taxon>
        <taxon>Syntrophotalea</taxon>
    </lineage>
</organism>
<dbReference type="EMBL" id="CP015519">
    <property type="protein sequence ID" value="APG28935.1"/>
    <property type="molecule type" value="Genomic_DNA"/>
</dbReference>
<dbReference type="Proteomes" id="UP000182517">
    <property type="component" value="Chromosome"/>
</dbReference>
<dbReference type="AlphaFoldDB" id="A0A1L3GSS1"/>
<reference evidence="1 2" key="1">
    <citation type="journal article" date="2017" name="Genome Announc.">
        <title>Complete Genome Sequences of Two Acetylene-Fermenting Pelobacter acetylenicus Strains.</title>
        <authorList>
            <person name="Sutton J.M."/>
            <person name="Baesman S.M."/>
            <person name="Fierst J.L."/>
            <person name="Poret-Peterson A.T."/>
            <person name="Oremland R.S."/>
            <person name="Dunlap D.S."/>
            <person name="Akob D.M."/>
        </authorList>
    </citation>
    <scope>NUCLEOTIDE SEQUENCE [LARGE SCALE GENOMIC DNA]</scope>
    <source>
        <strain evidence="1 2">SFB93</strain>
    </source>
</reference>
<name>A0A1L3GSS1_9BACT</name>
<accession>A0A1L3GSS1</accession>
<evidence type="ECO:0000313" key="1">
    <source>
        <dbReference type="EMBL" id="APG28935.1"/>
    </source>
</evidence>
<proteinExistence type="predicted"/>
<gene>
    <name evidence="1" type="ORF">A7E78_14545</name>
</gene>
<sequence>MNLSNNSVGTNTRLIPVTKWNDYHPWPPIGGLRHLIFNEKENGFSNCVSRVGRTVLIDEDRFFEWVRKQQEPSTPEKL</sequence>
<dbReference type="KEGG" id="pef:A7E78_14545"/>